<evidence type="ECO:0000259" key="12">
    <source>
        <dbReference type="PROSITE" id="PS50928"/>
    </source>
</evidence>
<evidence type="ECO:0000256" key="8">
    <source>
        <dbReference type="ARBA" id="ARBA00023112"/>
    </source>
</evidence>
<evidence type="ECO:0000256" key="5">
    <source>
        <dbReference type="ARBA" id="ARBA00022692"/>
    </source>
</evidence>
<keyword evidence="5 11" id="KW-0812">Transmembrane</keyword>
<sequence>MNFVKEESDKYHYFGVMAQNKKIIKYAIQILIVLFGVSFLTFCLIYIAPGDPAQVMLTECGLIPTPELLAHTRAELGIDKPFYIQYWKWLFGVLQGNFGKSYSLRIPVIQKIGQAFIPTFYLSFLSLFLMCIISIPVGILAAVKENKWQDYLIRMITFMGMSIPSFWLGLIFLSIFGVQLGLVSVSGGQADFRSIILPAFTLAIAMSVKYIRQIRHVFLEELGKSYVTGARMRGIKERDILWKHVLPNAMLPIITLLGISLGSLLGGTAIVEFVYNWPGMGRMAVKAIAAQDYPLIQAYVLIIAFLYLIINIAVDISYKYLDARVGEVD</sequence>
<dbReference type="SUPFAM" id="SSF161098">
    <property type="entry name" value="MetI-like"/>
    <property type="match status" value="1"/>
</dbReference>
<dbReference type="Proteomes" id="UP000321378">
    <property type="component" value="Chromosome"/>
</dbReference>
<gene>
    <name evidence="13" type="ORF">JMUB3935_2681</name>
</gene>
<dbReference type="InterPro" id="IPR050045">
    <property type="entry name" value="Opp2B"/>
</dbReference>
<evidence type="ECO:0000256" key="4">
    <source>
        <dbReference type="ARBA" id="ARBA00022596"/>
    </source>
</evidence>
<evidence type="ECO:0000256" key="3">
    <source>
        <dbReference type="ARBA" id="ARBA00022475"/>
    </source>
</evidence>
<organism evidence="13 14">
    <name type="scientific">Leptotrichia trevisanii</name>
    <dbReference type="NCBI Taxonomy" id="109328"/>
    <lineage>
        <taxon>Bacteria</taxon>
        <taxon>Fusobacteriati</taxon>
        <taxon>Fusobacteriota</taxon>
        <taxon>Fusobacteriia</taxon>
        <taxon>Fusobacteriales</taxon>
        <taxon>Leptotrichiaceae</taxon>
        <taxon>Leptotrichia</taxon>
    </lineage>
</organism>
<evidence type="ECO:0000256" key="1">
    <source>
        <dbReference type="ARBA" id="ARBA00004651"/>
    </source>
</evidence>
<dbReference type="GO" id="GO:0015099">
    <property type="term" value="F:nickel cation transmembrane transporter activity"/>
    <property type="evidence" value="ECO:0007669"/>
    <property type="project" value="InterPro"/>
</dbReference>
<feature type="transmembrane region" description="Helical" evidence="11">
    <location>
        <begin position="155"/>
        <end position="180"/>
    </location>
</feature>
<dbReference type="PANTHER" id="PTHR43163">
    <property type="entry name" value="DIPEPTIDE TRANSPORT SYSTEM PERMEASE PROTEIN DPPB-RELATED"/>
    <property type="match status" value="1"/>
</dbReference>
<keyword evidence="9 11" id="KW-0472">Membrane</keyword>
<accession>A0A510KPM0</accession>
<keyword evidence="6 11" id="KW-1133">Transmembrane helix</keyword>
<keyword evidence="8" id="KW-0921">Nickel transport</keyword>
<dbReference type="Pfam" id="PF19300">
    <property type="entry name" value="BPD_transp_1_N"/>
    <property type="match status" value="1"/>
</dbReference>
<name>A0A510KPM0_9FUSO</name>
<dbReference type="InterPro" id="IPR000515">
    <property type="entry name" value="MetI-like"/>
</dbReference>
<dbReference type="Pfam" id="PF00528">
    <property type="entry name" value="BPD_transp_1"/>
    <property type="match status" value="1"/>
</dbReference>
<dbReference type="InterPro" id="IPR045621">
    <property type="entry name" value="BPD_transp_1_N"/>
</dbReference>
<evidence type="ECO:0000256" key="7">
    <source>
        <dbReference type="ARBA" id="ARBA00023065"/>
    </source>
</evidence>
<dbReference type="GO" id="GO:0005886">
    <property type="term" value="C:plasma membrane"/>
    <property type="evidence" value="ECO:0007669"/>
    <property type="project" value="UniProtKB-SubCell"/>
</dbReference>
<dbReference type="PROSITE" id="PS50928">
    <property type="entry name" value="ABC_TM1"/>
    <property type="match status" value="1"/>
</dbReference>
<evidence type="ECO:0000256" key="10">
    <source>
        <dbReference type="ARBA" id="ARBA00024202"/>
    </source>
</evidence>
<evidence type="ECO:0000256" key="2">
    <source>
        <dbReference type="ARBA" id="ARBA00022448"/>
    </source>
</evidence>
<feature type="domain" description="ABC transmembrane type-1" evidence="12">
    <location>
        <begin position="116"/>
        <end position="314"/>
    </location>
</feature>
<keyword evidence="3" id="KW-1003">Cell membrane</keyword>
<evidence type="ECO:0000313" key="13">
    <source>
        <dbReference type="EMBL" id="BBM53670.1"/>
    </source>
</evidence>
<dbReference type="EMBL" id="AP019840">
    <property type="protein sequence ID" value="BBM53670.1"/>
    <property type="molecule type" value="Genomic_DNA"/>
</dbReference>
<comment type="similarity">
    <text evidence="10">Belongs to the binding-protein-dependent transport system permease family. OppBC subfamily.</text>
</comment>
<evidence type="ECO:0000256" key="6">
    <source>
        <dbReference type="ARBA" id="ARBA00022989"/>
    </source>
</evidence>
<evidence type="ECO:0000256" key="11">
    <source>
        <dbReference type="RuleBase" id="RU363032"/>
    </source>
</evidence>
<dbReference type="CDD" id="cd06261">
    <property type="entry name" value="TM_PBP2"/>
    <property type="match status" value="1"/>
</dbReference>
<evidence type="ECO:0000256" key="9">
    <source>
        <dbReference type="ARBA" id="ARBA00023136"/>
    </source>
</evidence>
<dbReference type="PANTHER" id="PTHR43163:SF6">
    <property type="entry name" value="DIPEPTIDE TRANSPORT SYSTEM PERMEASE PROTEIN DPPB-RELATED"/>
    <property type="match status" value="1"/>
</dbReference>
<reference evidence="13 14" key="1">
    <citation type="submission" date="2019-07" db="EMBL/GenBank/DDBJ databases">
        <title>Complete Genome Sequence of Leptotrichia trevisanii Strain JMUB3935.</title>
        <authorList>
            <person name="Watanabe S."/>
            <person name="Cui L."/>
        </authorList>
    </citation>
    <scope>NUCLEOTIDE SEQUENCE [LARGE SCALE GENOMIC DNA]</scope>
    <source>
        <strain evidence="13 14">JMUB3935</strain>
    </source>
</reference>
<feature type="transmembrane region" description="Helical" evidence="11">
    <location>
        <begin position="26"/>
        <end position="48"/>
    </location>
</feature>
<dbReference type="InterPro" id="IPR035906">
    <property type="entry name" value="MetI-like_sf"/>
</dbReference>
<feature type="transmembrane region" description="Helical" evidence="11">
    <location>
        <begin position="192"/>
        <end position="211"/>
    </location>
</feature>
<dbReference type="Gene3D" id="1.10.3720.10">
    <property type="entry name" value="MetI-like"/>
    <property type="match status" value="1"/>
</dbReference>
<proteinExistence type="inferred from homology"/>
<evidence type="ECO:0000313" key="14">
    <source>
        <dbReference type="Proteomes" id="UP000321378"/>
    </source>
</evidence>
<protein>
    <submittedName>
        <fullName evidence="13">Binding-protein-dependent transport system innermembrane protein</fullName>
    </submittedName>
</protein>
<feature type="transmembrane region" description="Helical" evidence="11">
    <location>
        <begin position="253"/>
        <end position="275"/>
    </location>
</feature>
<dbReference type="AlphaFoldDB" id="A0A510KPM0"/>
<dbReference type="STRING" id="1122173.GCA_000482505_00492"/>
<comment type="subcellular location">
    <subcellularLocation>
        <location evidence="1 11">Cell membrane</location>
        <topology evidence="1 11">Multi-pass membrane protein</topology>
    </subcellularLocation>
</comment>
<keyword evidence="4" id="KW-0533">Nickel</keyword>
<feature type="transmembrane region" description="Helical" evidence="11">
    <location>
        <begin position="120"/>
        <end position="143"/>
    </location>
</feature>
<keyword evidence="2 11" id="KW-0813">Transport</keyword>
<dbReference type="NCBIfam" id="NF045470">
    <property type="entry name" value="Opp2B"/>
    <property type="match status" value="1"/>
</dbReference>
<feature type="transmembrane region" description="Helical" evidence="11">
    <location>
        <begin position="295"/>
        <end position="314"/>
    </location>
</feature>
<keyword evidence="7" id="KW-0406">Ion transport</keyword>